<evidence type="ECO:0000313" key="4">
    <source>
        <dbReference type="Proteomes" id="UP000007799"/>
    </source>
</evidence>
<dbReference type="RefSeq" id="XP_004994750.1">
    <property type="nucleotide sequence ID" value="XM_004994693.1"/>
</dbReference>
<accession>F2U823</accession>
<sequence>MTTVVVDGRAYDGERFARVHPGGHTFVALYGGRDASDAFATYHRRRFPHEKMAQYRIEEKQQASTCALCVAEKEAGMTASTSSTCQQDEDFFELCKEVNSFLYKTHRNKGFAPTRYFAKAILLMALEMFFEYQLITAPTLLKGFVVGLLVALIGLNIQHDANHGSLSPKPWVNTLFGFAQDWIGGNSLLWLQQHVAIHHVECNDLDHDKDMLETPLLRFSPLHGKYAWQALQHVYFVLLEAGYATKVLLADWYNLLMNMYEGVPISPLVRPWRWWASVAARVVWTLRLIVIPLYLHSWQVYLPCLAVMAMVGGFYLAFFFLLSHNFEGVYHVLVPSSDPVNPKKALPNTLLGRQVLTSSNVGGALLAELNGGLNYQIEHHLFPRIHHNHYAAISPIVRRFCEKKGIAYVHFPTIWDNFKSTSNFLRAQGISSLMKRKV</sequence>
<dbReference type="GO" id="GO:0006629">
    <property type="term" value="P:lipid metabolic process"/>
    <property type="evidence" value="ECO:0007669"/>
    <property type="project" value="InterPro"/>
</dbReference>
<evidence type="ECO:0000313" key="3">
    <source>
        <dbReference type="EMBL" id="EGD72928.1"/>
    </source>
</evidence>
<dbReference type="Pfam" id="PF00173">
    <property type="entry name" value="Cyt-b5"/>
    <property type="match status" value="1"/>
</dbReference>
<reference evidence="3" key="1">
    <citation type="submission" date="2009-08" db="EMBL/GenBank/DDBJ databases">
        <title>Annotation of Salpingoeca rosetta.</title>
        <authorList>
            <consortium name="The Broad Institute Genome Sequencing Platform"/>
            <person name="Russ C."/>
            <person name="Cuomo C."/>
            <person name="Burger G."/>
            <person name="Gray M.W."/>
            <person name="Holland P.W.H."/>
            <person name="King N."/>
            <person name="Lang F.B.F."/>
            <person name="Roger A.J."/>
            <person name="Ruiz-Trillo I."/>
            <person name="Young S.K."/>
            <person name="Zeng Q."/>
            <person name="Gargeya S."/>
            <person name="Alvarado L."/>
            <person name="Berlin A."/>
            <person name="Chapman S.B."/>
            <person name="Chen Z."/>
            <person name="Freedman E."/>
            <person name="Gellesch M."/>
            <person name="Goldberg J."/>
            <person name="Griggs A."/>
            <person name="Gujja S."/>
            <person name="Heilman E."/>
            <person name="Heiman D."/>
            <person name="Howarth C."/>
            <person name="Mehta T."/>
            <person name="Neiman D."/>
            <person name="Pearson M."/>
            <person name="Roberts A."/>
            <person name="Saif S."/>
            <person name="Shea T."/>
            <person name="Shenoy N."/>
            <person name="Sisk P."/>
            <person name="Stolte C."/>
            <person name="Sykes S."/>
            <person name="White J."/>
            <person name="Yandava C."/>
            <person name="Haas B."/>
            <person name="Nusbaum C."/>
            <person name="Birren B."/>
        </authorList>
    </citation>
    <scope>NUCLEOTIDE SEQUENCE [LARGE SCALE GENOMIC DNA]</scope>
    <source>
        <strain evidence="3">ATCC 50818</strain>
    </source>
</reference>
<evidence type="ECO:0000256" key="1">
    <source>
        <dbReference type="SAM" id="Phobius"/>
    </source>
</evidence>
<dbReference type="PIRSF" id="PIRSF015921">
    <property type="entry name" value="FA_sphinglp_des"/>
    <property type="match status" value="1"/>
</dbReference>
<dbReference type="InterPro" id="IPR001199">
    <property type="entry name" value="Cyt_B5-like_heme/steroid-bd"/>
</dbReference>
<organism evidence="4">
    <name type="scientific">Salpingoeca rosetta (strain ATCC 50818 / BSB-021)</name>
    <dbReference type="NCBI Taxonomy" id="946362"/>
    <lineage>
        <taxon>Eukaryota</taxon>
        <taxon>Choanoflagellata</taxon>
        <taxon>Craspedida</taxon>
        <taxon>Salpingoecidae</taxon>
        <taxon>Salpingoeca</taxon>
    </lineage>
</organism>
<feature type="transmembrane region" description="Helical" evidence="1">
    <location>
        <begin position="300"/>
        <end position="322"/>
    </location>
</feature>
<dbReference type="InParanoid" id="F2U823"/>
<feature type="transmembrane region" description="Helical" evidence="1">
    <location>
        <begin position="274"/>
        <end position="294"/>
    </location>
</feature>
<dbReference type="eggNOG" id="KOG4232">
    <property type="taxonomic scope" value="Eukaryota"/>
</dbReference>
<dbReference type="InterPro" id="IPR005804">
    <property type="entry name" value="FA_desaturase_dom"/>
</dbReference>
<dbReference type="Gene3D" id="3.10.120.10">
    <property type="entry name" value="Cytochrome b5-like heme/steroid binding domain"/>
    <property type="match status" value="1"/>
</dbReference>
<dbReference type="PANTHER" id="PTHR19353:SF75">
    <property type="entry name" value="FATTY ACID DESATURASE, PUTATIVE-RELATED"/>
    <property type="match status" value="1"/>
</dbReference>
<dbReference type="CDD" id="cd03506">
    <property type="entry name" value="Delta6-FADS-like"/>
    <property type="match status" value="1"/>
</dbReference>
<dbReference type="Pfam" id="PF00487">
    <property type="entry name" value="FA_desaturase"/>
    <property type="match status" value="1"/>
</dbReference>
<dbReference type="AlphaFoldDB" id="F2U823"/>
<dbReference type="Proteomes" id="UP000007799">
    <property type="component" value="Unassembled WGS sequence"/>
</dbReference>
<keyword evidence="1" id="KW-0812">Transmembrane</keyword>
<feature type="domain" description="Cytochrome b5 heme-binding" evidence="2">
    <location>
        <begin position="1"/>
        <end position="61"/>
    </location>
</feature>
<dbReference type="OrthoDB" id="260519at2759"/>
<dbReference type="GO" id="GO:0016020">
    <property type="term" value="C:membrane"/>
    <property type="evidence" value="ECO:0007669"/>
    <property type="project" value="TreeGrafter"/>
</dbReference>
<gene>
    <name evidence="3" type="ORF">PTSG_04659</name>
</gene>
<dbReference type="InterPro" id="IPR012171">
    <property type="entry name" value="Fatty_acid_desaturase"/>
</dbReference>
<keyword evidence="1" id="KW-0472">Membrane</keyword>
<keyword evidence="1" id="KW-1133">Transmembrane helix</keyword>
<dbReference type="EMBL" id="GL832964">
    <property type="protein sequence ID" value="EGD72928.1"/>
    <property type="molecule type" value="Genomic_DNA"/>
</dbReference>
<feature type="transmembrane region" description="Helical" evidence="1">
    <location>
        <begin position="140"/>
        <end position="157"/>
    </location>
</feature>
<dbReference type="GO" id="GO:0016717">
    <property type="term" value="F:oxidoreductase activity, acting on paired donors, with oxidation of a pair of donors resulting in the reduction of molecular oxygen to two molecules of water"/>
    <property type="evidence" value="ECO:0007669"/>
    <property type="project" value="TreeGrafter"/>
</dbReference>
<dbReference type="InterPro" id="IPR036400">
    <property type="entry name" value="Cyt_B5-like_heme/steroid_sf"/>
</dbReference>
<dbReference type="KEGG" id="sre:PTSG_04659"/>
<dbReference type="SUPFAM" id="SSF55856">
    <property type="entry name" value="Cytochrome b5-like heme/steroid binding domain"/>
    <property type="match status" value="1"/>
</dbReference>
<dbReference type="PANTHER" id="PTHR19353">
    <property type="entry name" value="FATTY ACID DESATURASE 2"/>
    <property type="match status" value="1"/>
</dbReference>
<evidence type="ECO:0000259" key="2">
    <source>
        <dbReference type="PROSITE" id="PS50255"/>
    </source>
</evidence>
<keyword evidence="4" id="KW-1185">Reference proteome</keyword>
<proteinExistence type="predicted"/>
<dbReference type="PROSITE" id="PS50255">
    <property type="entry name" value="CYTOCHROME_B5_2"/>
    <property type="match status" value="1"/>
</dbReference>
<dbReference type="OMA" id="RECTAIF"/>
<name>F2U823_SALR5</name>
<protein>
    <recommendedName>
        <fullName evidence="2">Cytochrome b5 heme-binding domain-containing protein</fullName>
    </recommendedName>
</protein>
<dbReference type="STRING" id="946362.F2U823"/>
<dbReference type="GeneID" id="16075332"/>